<accession>A0A9E9LZH6</accession>
<keyword evidence="1" id="KW-1133">Transmembrane helix</keyword>
<reference evidence="2" key="1">
    <citation type="journal article" date="2022" name="Front. Microbiol.">
        <title>New perspectives on an old grouping: The genomic and phenotypic variability of Oxalobacter formigenes and the implications for calcium oxalate stone prevention.</title>
        <authorList>
            <person name="Chmiel J.A."/>
            <person name="Carr C."/>
            <person name="Stuivenberg G.A."/>
            <person name="Venema R."/>
            <person name="Chanyi R.M."/>
            <person name="Al K.F."/>
            <person name="Giguere D."/>
            <person name="Say H."/>
            <person name="Akouris P.P."/>
            <person name="Dominguez Romero S.A."/>
            <person name="Kwong A."/>
            <person name="Tai V."/>
            <person name="Koval S.F."/>
            <person name="Razvi H."/>
            <person name="Bjazevic J."/>
            <person name="Burton J.P."/>
        </authorList>
    </citation>
    <scope>NUCLEOTIDE SEQUENCE</scope>
    <source>
        <strain evidence="2">WoOx3</strain>
    </source>
</reference>
<feature type="transmembrane region" description="Helical" evidence="1">
    <location>
        <begin position="6"/>
        <end position="29"/>
    </location>
</feature>
<dbReference type="RefSeq" id="WP_269309400.1">
    <property type="nucleotide sequence ID" value="NZ_CP098242.1"/>
</dbReference>
<organism evidence="2 3">
    <name type="scientific">Oxalobacter vibrioformis</name>
    <dbReference type="NCBI Taxonomy" id="933080"/>
    <lineage>
        <taxon>Bacteria</taxon>
        <taxon>Pseudomonadati</taxon>
        <taxon>Pseudomonadota</taxon>
        <taxon>Betaproteobacteria</taxon>
        <taxon>Burkholderiales</taxon>
        <taxon>Oxalobacteraceae</taxon>
        <taxon>Oxalobacter</taxon>
    </lineage>
</organism>
<keyword evidence="1" id="KW-0472">Membrane</keyword>
<feature type="transmembrane region" description="Helical" evidence="1">
    <location>
        <begin position="165"/>
        <end position="185"/>
    </location>
</feature>
<evidence type="ECO:0000313" key="2">
    <source>
        <dbReference type="EMBL" id="WAW10389.1"/>
    </source>
</evidence>
<name>A0A9E9LZH6_9BURK</name>
<dbReference type="Gene3D" id="1.20.120.20">
    <property type="entry name" value="Apolipoprotein"/>
    <property type="match status" value="1"/>
</dbReference>
<proteinExistence type="predicted"/>
<feature type="transmembrane region" description="Helical" evidence="1">
    <location>
        <begin position="125"/>
        <end position="145"/>
    </location>
</feature>
<sequence length="663" mass="72277">MIENLPIHIYLFAAILGILALDFLFRFLFPSFRVRGELSRVIRRLKTLSQNPEKTIDDVFEDTGIMKPLWREYADSLHEQVETNPYTGQQEIQRRSTMPAEAFFRSDVIVDIPLRADFFRHLPGIFTGVGIIGTFSGLLLGLHAFQISENPIIVRDSLSHLLHGVSMAFVVSAVAITLAMGVTFIEKWILNQLHTRVEELVQLLDDFFVAGVGEEYLARLVKASEFSVSQAAPMQNALVGELRQIMAEQTEKQLSAIDILGNRISSSIADSLKAPLAEMADAVKNVSAEQGTAVHAMMHDLLGSFNENLRELLGDQISNINEVQQQTLRSLHDTMSRMESMANNVESAGERGASAMSNQLAAAMAGAESRQQIMNDKMSAFVEQLTLAVSNSQDAAQAKLQHTLDDIANHMAAVIQSMSGQIQAASEAGRQYQSELAQEGRKVVGEFGEQVDLLAEGVIRAVDEMKTAVNAMRHVTGTTVSQLNAGADVLYAASTAFAETGRDMTGTLGKTSELLTQFGQVSSSITGVSDELGKVLSDYQAARDTMTVFLESLRITVEQSRREATLTGDVLILIENATDKLVSAQKEADGYLARVSEVIETAHHTFTSGMATAVDSANQDFQKALSDSVSLLRIGIQELGTTLEELGTVRQSLSGSSWPGTNR</sequence>
<keyword evidence="1" id="KW-0812">Transmembrane</keyword>
<dbReference type="AlphaFoldDB" id="A0A9E9LZH6"/>
<evidence type="ECO:0008006" key="4">
    <source>
        <dbReference type="Google" id="ProtNLM"/>
    </source>
</evidence>
<dbReference type="Proteomes" id="UP001156215">
    <property type="component" value="Chromosome"/>
</dbReference>
<dbReference type="EMBL" id="CP098242">
    <property type="protein sequence ID" value="WAW10389.1"/>
    <property type="molecule type" value="Genomic_DNA"/>
</dbReference>
<protein>
    <recommendedName>
        <fullName evidence="4">Anti-phage defense ZorAB system ZorA</fullName>
    </recommendedName>
</protein>
<evidence type="ECO:0000256" key="1">
    <source>
        <dbReference type="SAM" id="Phobius"/>
    </source>
</evidence>
<dbReference type="KEGG" id="ovb:NB640_01610"/>
<evidence type="ECO:0000313" key="3">
    <source>
        <dbReference type="Proteomes" id="UP001156215"/>
    </source>
</evidence>
<keyword evidence="3" id="KW-1185">Reference proteome</keyword>
<gene>
    <name evidence="2" type="ORF">NB640_01610</name>
</gene>